<evidence type="ECO:0000256" key="1">
    <source>
        <dbReference type="ARBA" id="ARBA00022729"/>
    </source>
</evidence>
<keyword evidence="1 3" id="KW-0732">Signal</keyword>
<dbReference type="Pfam" id="PF00756">
    <property type="entry name" value="Esterase"/>
    <property type="match status" value="1"/>
</dbReference>
<proteinExistence type="predicted"/>
<dbReference type="InterPro" id="IPR029058">
    <property type="entry name" value="AB_hydrolase_fold"/>
</dbReference>
<name>A0A9D9DXG1_9SPIO</name>
<gene>
    <name evidence="4" type="ORF">IAA97_00400</name>
</gene>
<evidence type="ECO:0000313" key="4">
    <source>
        <dbReference type="EMBL" id="MBO8435431.1"/>
    </source>
</evidence>
<keyword evidence="2" id="KW-0378">Hydrolase</keyword>
<reference evidence="4" key="1">
    <citation type="submission" date="2020-10" db="EMBL/GenBank/DDBJ databases">
        <authorList>
            <person name="Gilroy R."/>
        </authorList>
    </citation>
    <scope>NUCLEOTIDE SEQUENCE</scope>
    <source>
        <strain evidence="4">7293</strain>
    </source>
</reference>
<accession>A0A9D9DXG1</accession>
<dbReference type="Proteomes" id="UP000823615">
    <property type="component" value="Unassembled WGS sequence"/>
</dbReference>
<dbReference type="SUPFAM" id="SSF53474">
    <property type="entry name" value="alpha/beta-Hydrolases"/>
    <property type="match status" value="3"/>
</dbReference>
<feature type="signal peptide" evidence="3">
    <location>
        <begin position="1"/>
        <end position="20"/>
    </location>
</feature>
<evidence type="ECO:0000256" key="3">
    <source>
        <dbReference type="SAM" id="SignalP"/>
    </source>
</evidence>
<dbReference type="EMBL" id="JADIMT010000006">
    <property type="protein sequence ID" value="MBO8435431.1"/>
    <property type="molecule type" value="Genomic_DNA"/>
</dbReference>
<comment type="caution">
    <text evidence="4">The sequence shown here is derived from an EMBL/GenBank/DDBJ whole genome shotgun (WGS) entry which is preliminary data.</text>
</comment>
<protein>
    <submittedName>
        <fullName evidence="4">Acetylxylan esterase</fullName>
    </submittedName>
</protein>
<dbReference type="PANTHER" id="PTHR43037">
    <property type="entry name" value="UNNAMED PRODUCT-RELATED"/>
    <property type="match status" value="1"/>
</dbReference>
<dbReference type="InterPro" id="IPR000801">
    <property type="entry name" value="Esterase-like"/>
</dbReference>
<organism evidence="4 5">
    <name type="scientific">Candidatus Ornithospirochaeta stercoripullorum</name>
    <dbReference type="NCBI Taxonomy" id="2840899"/>
    <lineage>
        <taxon>Bacteria</taxon>
        <taxon>Pseudomonadati</taxon>
        <taxon>Spirochaetota</taxon>
        <taxon>Spirochaetia</taxon>
        <taxon>Spirochaetales</taxon>
        <taxon>Spirochaetaceae</taxon>
        <taxon>Spirochaetaceae incertae sedis</taxon>
        <taxon>Candidatus Ornithospirochaeta</taxon>
    </lineage>
</organism>
<dbReference type="InterPro" id="IPR050955">
    <property type="entry name" value="Plant_Biomass_Hydrol_Est"/>
</dbReference>
<reference evidence="4" key="2">
    <citation type="journal article" date="2021" name="PeerJ">
        <title>Extensive microbial diversity within the chicken gut microbiome revealed by metagenomics and culture.</title>
        <authorList>
            <person name="Gilroy R."/>
            <person name="Ravi A."/>
            <person name="Getino M."/>
            <person name="Pursley I."/>
            <person name="Horton D.L."/>
            <person name="Alikhan N.F."/>
            <person name="Baker D."/>
            <person name="Gharbi K."/>
            <person name="Hall N."/>
            <person name="Watson M."/>
            <person name="Adriaenssens E.M."/>
            <person name="Foster-Nyarko E."/>
            <person name="Jarju S."/>
            <person name="Secka A."/>
            <person name="Antonio M."/>
            <person name="Oren A."/>
            <person name="Chaudhuri R.R."/>
            <person name="La Ragione R."/>
            <person name="Hildebrand F."/>
            <person name="Pallen M.J."/>
        </authorList>
    </citation>
    <scope>NUCLEOTIDE SEQUENCE</scope>
    <source>
        <strain evidence="4">7293</strain>
    </source>
</reference>
<dbReference type="Gene3D" id="3.40.50.1820">
    <property type="entry name" value="alpha/beta hydrolase"/>
    <property type="match status" value="2"/>
</dbReference>
<sequence length="594" mass="64558">MKKFVLLLLVVLFVTLPLMATEPKAMADVKTVQDVPVSEKGFSFDPASPYLPPVPGFAEHMEADGAVYSVYVPDDLDPWRPGVIILVPDGTGAAEFALSDLGRTWMSAADEYGFALGFAEPAEGGWNVTGDPQKRDDVDAVEDVYTQMRSKSQTLELPFTMDKSRVSLVGYEEGGAMALAVAAGSSSAFCGVIAIDQVGADLAYLEKLAASYCFPFPADGMRCKEEVALPNSALAMPVWFINSYDEGVYEYYREKNSTDSWTQNDVASVAYDSSDTVRAVWRSEGLDNPDPAVLWTEFLSIHTRPLGVEGGHLAYAMEFDTRADGRGYIYSEEVVDGLVRRWMTYVPESYDPSTPAPMVLVLHGYTATMYALAEESRWCDVAEENGIITVFAQGYPNPEANTANIPAPSWMVPALFGDAEGADDVSFLAHVVDVTKENYNIDDSRVYGTGHSNGCAMTLALASVHPEIFAAIAPIGYAAEGLTDDLGGTIMPLSLYYGQYDSAVNADGVAMADAYWTGVNGLAGAETTERTSEDGRFTTKSYLTDSGVPLVEFTEVANSAHSYFPAESWRIWNEFFTHYTREGATVYYDGVAVN</sequence>
<feature type="chain" id="PRO_5039118164" evidence="3">
    <location>
        <begin position="21"/>
        <end position="594"/>
    </location>
</feature>
<dbReference type="GO" id="GO:0016787">
    <property type="term" value="F:hydrolase activity"/>
    <property type="evidence" value="ECO:0007669"/>
    <property type="project" value="UniProtKB-KW"/>
</dbReference>
<dbReference type="PANTHER" id="PTHR43037:SF5">
    <property type="entry name" value="FERULOYL ESTERASE"/>
    <property type="match status" value="1"/>
</dbReference>
<evidence type="ECO:0000313" key="5">
    <source>
        <dbReference type="Proteomes" id="UP000823615"/>
    </source>
</evidence>
<evidence type="ECO:0000256" key="2">
    <source>
        <dbReference type="ARBA" id="ARBA00022801"/>
    </source>
</evidence>
<dbReference type="AlphaFoldDB" id="A0A9D9DXG1"/>